<dbReference type="AlphaFoldDB" id="A0A3G8JJT6"/>
<dbReference type="RefSeq" id="WP_269462493.1">
    <property type="nucleotide sequence ID" value="NZ_CP033972.1"/>
</dbReference>
<proteinExistence type="predicted"/>
<dbReference type="EMBL" id="CP033972">
    <property type="protein sequence ID" value="AZG45198.1"/>
    <property type="molecule type" value="Genomic_DNA"/>
</dbReference>
<evidence type="ECO:0000313" key="1">
    <source>
        <dbReference type="EMBL" id="AZG45198.1"/>
    </source>
</evidence>
<sequence>MSPLIRLTIGLGEGSMHTVYQSMSSPAGRGEVVGVVHAGN</sequence>
<dbReference type="Proteomes" id="UP000271469">
    <property type="component" value="Chromosome"/>
</dbReference>
<name>A0A3G8JJT6_9ACTN</name>
<gene>
    <name evidence="1" type="ORF">D7316_01792</name>
</gene>
<evidence type="ECO:0000313" key="2">
    <source>
        <dbReference type="Proteomes" id="UP000271469"/>
    </source>
</evidence>
<organism evidence="1 2">
    <name type="scientific">Gordonia insulae</name>
    <dbReference type="NCBI Taxonomy" id="2420509"/>
    <lineage>
        <taxon>Bacteria</taxon>
        <taxon>Bacillati</taxon>
        <taxon>Actinomycetota</taxon>
        <taxon>Actinomycetes</taxon>
        <taxon>Mycobacteriales</taxon>
        <taxon>Gordoniaceae</taxon>
        <taxon>Gordonia</taxon>
    </lineage>
</organism>
<reference evidence="1 2" key="1">
    <citation type="submission" date="2018-11" db="EMBL/GenBank/DDBJ databases">
        <title>Gordonia insulae sp. nov., isolated from an island soil.</title>
        <authorList>
            <person name="Kim Y.S."/>
            <person name="Kim S.B."/>
        </authorList>
    </citation>
    <scope>NUCLEOTIDE SEQUENCE [LARGE SCALE GENOMIC DNA]</scope>
    <source>
        <strain evidence="1 2">MMS17-SY073</strain>
    </source>
</reference>
<accession>A0A3G8JJT6</accession>
<keyword evidence="2" id="KW-1185">Reference proteome</keyword>
<dbReference type="KEGG" id="gom:D7316_01792"/>
<protein>
    <submittedName>
        <fullName evidence="1">Uncharacterized protein</fullName>
    </submittedName>
</protein>